<accession>A0A182Q5E9</accession>
<protein>
    <submittedName>
        <fullName evidence="1">Uncharacterized protein</fullName>
    </submittedName>
</protein>
<name>A0A182Q5E9_9DIPT</name>
<proteinExistence type="predicted"/>
<reference evidence="1" key="2">
    <citation type="submission" date="2020-05" db="UniProtKB">
        <authorList>
            <consortium name="EnsemblMetazoa"/>
        </authorList>
    </citation>
    <scope>IDENTIFICATION</scope>
    <source>
        <strain evidence="1">FAR1</strain>
    </source>
</reference>
<dbReference type="Proteomes" id="UP000075886">
    <property type="component" value="Unassembled WGS sequence"/>
</dbReference>
<dbReference type="EMBL" id="AXCN02000924">
    <property type="status" value="NOT_ANNOTATED_CDS"/>
    <property type="molecule type" value="Genomic_DNA"/>
</dbReference>
<organism evidence="1 2">
    <name type="scientific">Anopheles farauti</name>
    <dbReference type="NCBI Taxonomy" id="69004"/>
    <lineage>
        <taxon>Eukaryota</taxon>
        <taxon>Metazoa</taxon>
        <taxon>Ecdysozoa</taxon>
        <taxon>Arthropoda</taxon>
        <taxon>Hexapoda</taxon>
        <taxon>Insecta</taxon>
        <taxon>Pterygota</taxon>
        <taxon>Neoptera</taxon>
        <taxon>Endopterygota</taxon>
        <taxon>Diptera</taxon>
        <taxon>Nematocera</taxon>
        <taxon>Culicoidea</taxon>
        <taxon>Culicidae</taxon>
        <taxon>Anophelinae</taxon>
        <taxon>Anopheles</taxon>
    </lineage>
</organism>
<dbReference type="VEuPathDB" id="VectorBase:AFAF003406"/>
<evidence type="ECO:0000313" key="1">
    <source>
        <dbReference type="EnsemblMetazoa" id="AFAF003406-PA"/>
    </source>
</evidence>
<reference evidence="2" key="1">
    <citation type="submission" date="2014-01" db="EMBL/GenBank/DDBJ databases">
        <title>The Genome Sequence of Anopheles farauti FAR1 (V2).</title>
        <authorList>
            <consortium name="The Broad Institute Genomics Platform"/>
            <person name="Neafsey D.E."/>
            <person name="Besansky N."/>
            <person name="Howell P."/>
            <person name="Walton C."/>
            <person name="Young S.K."/>
            <person name="Zeng Q."/>
            <person name="Gargeya S."/>
            <person name="Fitzgerald M."/>
            <person name="Haas B."/>
            <person name="Abouelleil A."/>
            <person name="Allen A.W."/>
            <person name="Alvarado L."/>
            <person name="Arachchi H.M."/>
            <person name="Berlin A.M."/>
            <person name="Chapman S.B."/>
            <person name="Gainer-Dewar J."/>
            <person name="Goldberg J."/>
            <person name="Griggs A."/>
            <person name="Gujja S."/>
            <person name="Hansen M."/>
            <person name="Howarth C."/>
            <person name="Imamovic A."/>
            <person name="Ireland A."/>
            <person name="Larimer J."/>
            <person name="McCowan C."/>
            <person name="Murphy C."/>
            <person name="Pearson M."/>
            <person name="Poon T.W."/>
            <person name="Priest M."/>
            <person name="Roberts A."/>
            <person name="Saif S."/>
            <person name="Shea T."/>
            <person name="Sisk P."/>
            <person name="Sykes S."/>
            <person name="Wortman J."/>
            <person name="Nusbaum C."/>
            <person name="Birren B."/>
        </authorList>
    </citation>
    <scope>NUCLEOTIDE SEQUENCE [LARGE SCALE GENOMIC DNA]</scope>
    <source>
        <strain evidence="2">FAR1</strain>
    </source>
</reference>
<evidence type="ECO:0000313" key="2">
    <source>
        <dbReference type="Proteomes" id="UP000075886"/>
    </source>
</evidence>
<sequence length="315" mass="35722">MVPQLTTGRAHQVVVVEVIRIGGVVEPRVVHVHQRIDRETVIAGRRQVVHLRRERIVAGVEQRRGQPILHHTLGGKFEPRFALKRLMMPERRLMVLATVERVVVVMVMMVVTPTGHDLDRLDVAHLIVQQQALPLHQLFLLLQCVLLLEPTPPPQKRPVVEHVVRVGIQRPVAALARFLVVPRHLHEALVQAEVVAYRVLPALLVVPIVREPVHDVLVDTVQRDLLISRVLDGHRDEGDVGVRGFHHLLVLVRSGQCVGRAGVRVPRVLIVRVVVSRRHRRPVRCVAGLRVPIMALVRREQVASECYHHHRKVFA</sequence>
<dbReference type="AlphaFoldDB" id="A0A182Q5E9"/>
<dbReference type="EnsemblMetazoa" id="AFAF003406-RA">
    <property type="protein sequence ID" value="AFAF003406-PA"/>
    <property type="gene ID" value="AFAF003406"/>
</dbReference>
<keyword evidence="2" id="KW-1185">Reference proteome</keyword>